<dbReference type="RefSeq" id="WP_394304106.1">
    <property type="nucleotide sequence ID" value="NZ_JBHMQT010000067.1"/>
</dbReference>
<sequence>MKRTALALAVTAITGLAVLPSAAVATTATTTGSTGTAPKPLAGVAVYWSWDKGHPISRYEPGKGFTKLGNATDAFQFSVSPDGTKLAWITWGGKLHIRTGGKEKVVAKDAAGGFPCATPVWSPDSARVAYLGGDSHTGVSTLTIVKADGTGVRKAGNPRGVCHLAWSADGRRLAGYTGETDGVYIFDLKTGKSVRAKGIRLANHVQSLSPDARKVVVRTLSPTEPGGDGLWPGGFTPTVVDTVTGKRVPIPVKGTKVGAFYLPDGRLVVRVLGRTHNTLVVLDSAGRELQRLAEPAQARNQALLQLVS</sequence>
<keyword evidence="3" id="KW-1185">Reference proteome</keyword>
<accession>A0ABV6UD82</accession>
<evidence type="ECO:0000256" key="1">
    <source>
        <dbReference type="SAM" id="SignalP"/>
    </source>
</evidence>
<evidence type="ECO:0000313" key="3">
    <source>
        <dbReference type="Proteomes" id="UP001589870"/>
    </source>
</evidence>
<keyword evidence="1" id="KW-0732">Signal</keyword>
<gene>
    <name evidence="2" type="ORF">ACFHYQ_27795</name>
</gene>
<dbReference type="Gene3D" id="2.120.10.30">
    <property type="entry name" value="TolB, C-terminal domain"/>
    <property type="match status" value="1"/>
</dbReference>
<feature type="signal peptide" evidence="1">
    <location>
        <begin position="1"/>
        <end position="25"/>
    </location>
</feature>
<feature type="chain" id="PRO_5046123264" evidence="1">
    <location>
        <begin position="26"/>
        <end position="308"/>
    </location>
</feature>
<dbReference type="Proteomes" id="UP001589870">
    <property type="component" value="Unassembled WGS sequence"/>
</dbReference>
<dbReference type="InterPro" id="IPR011042">
    <property type="entry name" value="6-blade_b-propeller_TolB-like"/>
</dbReference>
<dbReference type="SUPFAM" id="SSF82171">
    <property type="entry name" value="DPP6 N-terminal domain-like"/>
    <property type="match status" value="1"/>
</dbReference>
<proteinExistence type="predicted"/>
<protein>
    <submittedName>
        <fullName evidence="2">TolB family protein</fullName>
    </submittedName>
</protein>
<dbReference type="EMBL" id="JBHMQT010000067">
    <property type="protein sequence ID" value="MFC0866107.1"/>
    <property type="molecule type" value="Genomic_DNA"/>
</dbReference>
<name>A0ABV6UD82_9ACTN</name>
<evidence type="ECO:0000313" key="2">
    <source>
        <dbReference type="EMBL" id="MFC0866107.1"/>
    </source>
</evidence>
<organism evidence="2 3">
    <name type="scientific">Sphaerimonospora cavernae</name>
    <dbReference type="NCBI Taxonomy" id="1740611"/>
    <lineage>
        <taxon>Bacteria</taxon>
        <taxon>Bacillati</taxon>
        <taxon>Actinomycetota</taxon>
        <taxon>Actinomycetes</taxon>
        <taxon>Streptosporangiales</taxon>
        <taxon>Streptosporangiaceae</taxon>
        <taxon>Sphaerimonospora</taxon>
    </lineage>
</organism>
<comment type="caution">
    <text evidence="2">The sequence shown here is derived from an EMBL/GenBank/DDBJ whole genome shotgun (WGS) entry which is preliminary data.</text>
</comment>
<reference evidence="2 3" key="1">
    <citation type="submission" date="2024-09" db="EMBL/GenBank/DDBJ databases">
        <authorList>
            <person name="Sun Q."/>
            <person name="Mori K."/>
        </authorList>
    </citation>
    <scope>NUCLEOTIDE SEQUENCE [LARGE SCALE GENOMIC DNA]</scope>
    <source>
        <strain evidence="2 3">TBRC 1851</strain>
    </source>
</reference>